<protein>
    <submittedName>
        <fullName evidence="2">Uncharacterized protein</fullName>
    </submittedName>
</protein>
<sequence length="117" mass="12303">MTFATSGKDSRTTQMFINLFDNSSSVSRGFSPFARVVLDDDEGGSGGMEVVDQLFSGHGEGTASGKGPDQGRIQSEGNKCLKRQFPNLSCIKSVRPLPNSSSSSTSSASSTSAEEEL</sequence>
<gene>
    <name evidence="2" type="ORF">AGLA0713_LOCUS565</name>
</gene>
<proteinExistence type="predicted"/>
<organism evidence="2">
    <name type="scientific">Asterionellopsis glacialis</name>
    <dbReference type="NCBI Taxonomy" id="33640"/>
    <lineage>
        <taxon>Eukaryota</taxon>
        <taxon>Sar</taxon>
        <taxon>Stramenopiles</taxon>
        <taxon>Ochrophyta</taxon>
        <taxon>Bacillariophyta</taxon>
        <taxon>Fragilariophyceae</taxon>
        <taxon>Fragilariophycidae</taxon>
        <taxon>Fragilariales</taxon>
        <taxon>Fragilariaceae</taxon>
        <taxon>Asterionellopsis</taxon>
    </lineage>
</organism>
<name>A0A7S0KYZ2_9STRA</name>
<accession>A0A7S0KYZ2</accession>
<dbReference type="AlphaFoldDB" id="A0A7S0KYZ2"/>
<dbReference type="EMBL" id="HBEX01000837">
    <property type="protein sequence ID" value="CAD8595737.1"/>
    <property type="molecule type" value="Transcribed_RNA"/>
</dbReference>
<reference evidence="2" key="1">
    <citation type="submission" date="2021-01" db="EMBL/GenBank/DDBJ databases">
        <authorList>
            <person name="Corre E."/>
            <person name="Pelletier E."/>
            <person name="Niang G."/>
            <person name="Scheremetjew M."/>
            <person name="Finn R."/>
            <person name="Kale V."/>
            <person name="Holt S."/>
            <person name="Cochrane G."/>
            <person name="Meng A."/>
            <person name="Brown T."/>
            <person name="Cohen L."/>
        </authorList>
    </citation>
    <scope>NUCLEOTIDE SEQUENCE</scope>
</reference>
<evidence type="ECO:0000313" key="2">
    <source>
        <dbReference type="EMBL" id="CAD8595737.1"/>
    </source>
</evidence>
<evidence type="ECO:0000256" key="1">
    <source>
        <dbReference type="SAM" id="MobiDB-lite"/>
    </source>
</evidence>
<feature type="region of interest" description="Disordered" evidence="1">
    <location>
        <begin position="92"/>
        <end position="117"/>
    </location>
</feature>
<feature type="compositionally biased region" description="Low complexity" evidence="1">
    <location>
        <begin position="100"/>
        <end position="117"/>
    </location>
</feature>
<feature type="region of interest" description="Disordered" evidence="1">
    <location>
        <begin position="41"/>
        <end position="78"/>
    </location>
</feature>